<feature type="domain" description="Ferrous iron transporter FeoA-like" evidence="2">
    <location>
        <begin position="3"/>
        <end position="74"/>
    </location>
</feature>
<dbReference type="HOGENOM" id="CLU_150646_6_3_2"/>
<evidence type="ECO:0000259" key="2">
    <source>
        <dbReference type="SMART" id="SM00899"/>
    </source>
</evidence>
<evidence type="ECO:0000256" key="1">
    <source>
        <dbReference type="ARBA" id="ARBA00023004"/>
    </source>
</evidence>
<name>W0I193_9EURY</name>
<sequence>MYVRLSQMREGERGVVVDIQGGVGARQRLLGLGITPGTRIWVIKSSAPGPIIIAVGSSRIALGRGIADKIIIRREY</sequence>
<dbReference type="PANTHER" id="PTHR43151">
    <property type="entry name" value="FEOA FAMILY PROTEIN"/>
    <property type="match status" value="1"/>
</dbReference>
<dbReference type="InterPro" id="IPR007167">
    <property type="entry name" value="Fe-transptr_FeoA-like"/>
</dbReference>
<dbReference type="SUPFAM" id="SSF50037">
    <property type="entry name" value="C-terminal domain of transcriptional repressors"/>
    <property type="match status" value="1"/>
</dbReference>
<dbReference type="PANTHER" id="PTHR43151:SF2">
    <property type="entry name" value="FE(2+) TRANSPORT PROTEIN A-RELATED"/>
    <property type="match status" value="1"/>
</dbReference>
<dbReference type="AlphaFoldDB" id="W0I193"/>
<gene>
    <name evidence="3" type="ORF">TES1_0385</name>
</gene>
<keyword evidence="4" id="KW-1185">Reference proteome</keyword>
<protein>
    <submittedName>
        <fullName evidence="3">Ferrous iron transport protein A</fullName>
    </submittedName>
</protein>
<reference evidence="3 4" key="1">
    <citation type="journal article" date="2014" name="Int. J. Syst. Evol. Microbiol.">
        <title>Thermococcus paralvinellae sp. nov. and Thermococcus cleftensis sp. nov. of hyperthermophilic heterotrophs from deep-sea hydrothermal vents.</title>
        <authorList>
            <person name="Hensley S.A."/>
            <person name="Jung J.H."/>
            <person name="Park C.S."/>
            <person name="Holden J.F."/>
        </authorList>
    </citation>
    <scope>NUCLEOTIDE SEQUENCE [LARGE SCALE GENOMIC DNA]</scope>
    <source>
        <strain evidence="3 4">ES1</strain>
    </source>
</reference>
<dbReference type="EMBL" id="CP006965">
    <property type="protein sequence ID" value="AHF79779.1"/>
    <property type="molecule type" value="Genomic_DNA"/>
</dbReference>
<keyword evidence="1" id="KW-0408">Iron</keyword>
<dbReference type="SMART" id="SM00899">
    <property type="entry name" value="FeoA"/>
    <property type="match status" value="1"/>
</dbReference>
<accession>W0I193</accession>
<proteinExistence type="predicted"/>
<evidence type="ECO:0000313" key="4">
    <source>
        <dbReference type="Proteomes" id="UP000019027"/>
    </source>
</evidence>
<dbReference type="STRING" id="582419.TES1_0385"/>
<dbReference type="GO" id="GO:0046914">
    <property type="term" value="F:transition metal ion binding"/>
    <property type="evidence" value="ECO:0007669"/>
    <property type="project" value="InterPro"/>
</dbReference>
<dbReference type="Proteomes" id="UP000019027">
    <property type="component" value="Chromosome"/>
</dbReference>
<dbReference type="InterPro" id="IPR053184">
    <property type="entry name" value="FeoA-like"/>
</dbReference>
<dbReference type="Pfam" id="PF04023">
    <property type="entry name" value="FeoA"/>
    <property type="match status" value="1"/>
</dbReference>
<dbReference type="InterPro" id="IPR008988">
    <property type="entry name" value="Transcriptional_repressor_C"/>
</dbReference>
<organism evidence="3 4">
    <name type="scientific">Thermococcus paralvinellae</name>
    <dbReference type="NCBI Taxonomy" id="582419"/>
    <lineage>
        <taxon>Archaea</taxon>
        <taxon>Methanobacteriati</taxon>
        <taxon>Methanobacteriota</taxon>
        <taxon>Thermococci</taxon>
        <taxon>Thermococcales</taxon>
        <taxon>Thermococcaceae</taxon>
        <taxon>Thermococcus</taxon>
    </lineage>
</organism>
<dbReference type="Gene3D" id="2.30.30.90">
    <property type="match status" value="1"/>
</dbReference>
<dbReference type="InterPro" id="IPR038157">
    <property type="entry name" value="FeoA_core_dom"/>
</dbReference>
<dbReference type="KEGG" id="ths:TES1_0385"/>
<evidence type="ECO:0000313" key="3">
    <source>
        <dbReference type="EMBL" id="AHF79779.1"/>
    </source>
</evidence>
<dbReference type="OrthoDB" id="105333at2157"/>